<organism evidence="1 2">
    <name type="scientific">Candidatus Thiomargarita nelsonii</name>
    <dbReference type="NCBI Taxonomy" id="1003181"/>
    <lineage>
        <taxon>Bacteria</taxon>
        <taxon>Pseudomonadati</taxon>
        <taxon>Pseudomonadota</taxon>
        <taxon>Gammaproteobacteria</taxon>
        <taxon>Thiotrichales</taxon>
        <taxon>Thiotrichaceae</taxon>
        <taxon>Thiomargarita</taxon>
    </lineage>
</organism>
<protein>
    <submittedName>
        <fullName evidence="1">Uncharacterized protein</fullName>
    </submittedName>
</protein>
<proteinExistence type="predicted"/>
<reference evidence="1 2" key="1">
    <citation type="journal article" date="2016" name="Front. Microbiol.">
        <title>Single-Cell (Meta-)Genomics of a Dimorphic Candidatus Thiomargarita nelsonii Reveals Genomic Plasticity.</title>
        <authorList>
            <person name="Flood B.E."/>
            <person name="Fliss P."/>
            <person name="Jones D.S."/>
            <person name="Dick G.J."/>
            <person name="Jain S."/>
            <person name="Kaster A.K."/>
            <person name="Winkel M."/>
            <person name="Mussmann M."/>
            <person name="Bailey J."/>
        </authorList>
    </citation>
    <scope>NUCLEOTIDE SEQUENCE [LARGE SCALE GENOMIC DNA]</scope>
    <source>
        <strain evidence="1">Hydrate Ridge</strain>
    </source>
</reference>
<keyword evidence="2" id="KW-1185">Reference proteome</keyword>
<dbReference type="Proteomes" id="UP000030428">
    <property type="component" value="Unassembled WGS sequence"/>
</dbReference>
<comment type="caution">
    <text evidence="1">The sequence shown here is derived from an EMBL/GenBank/DDBJ whole genome shotgun (WGS) entry which is preliminary data.</text>
</comment>
<accession>A0A0A6PL87</accession>
<sequence length="346" mass="39504">MQTIPEKHIKHVYDNRWATNDEERWCELPKLVALSRLGHFDTQQKLIDILKTINVAEQGDLLNLEQEIALLTLVEMARQGNLSLQAILTVFKIIKADDRGLEGNPSLIEWIGNIAPYKELPDEVKKFLFKELYRSPEEFDTLIAFKILARNTMHLSDNEKQRILLRVPWLRNTFNGVHTFAEGLGYLGCAGISTPNDITYLDEKIKPDITFSTEPNKLGVIQANDFETGIALGRIAQNSKLPKEVYERLFLFATNRLNIPNIEQVYKGLAQEKASIKAIIKRLAAASTTKARHVEIKIAIAQIGRQQVVVEQLRHYFNQETEPEKKIALGTILLDIEKQTEDRGCY</sequence>
<dbReference type="AlphaFoldDB" id="A0A0A6PL87"/>
<evidence type="ECO:0000313" key="2">
    <source>
        <dbReference type="Proteomes" id="UP000030428"/>
    </source>
</evidence>
<name>A0A0A6PL87_9GAMM</name>
<evidence type="ECO:0000313" key="1">
    <source>
        <dbReference type="EMBL" id="KHD10909.1"/>
    </source>
</evidence>
<dbReference type="EMBL" id="JSZA02000143">
    <property type="protein sequence ID" value="KHD10909.1"/>
    <property type="molecule type" value="Genomic_DNA"/>
</dbReference>
<gene>
    <name evidence="1" type="ORF">PN36_25660</name>
</gene>